<dbReference type="PANTHER" id="PTHR33711:SF11">
    <property type="entry name" value="DIOXYGENASE"/>
    <property type="match status" value="1"/>
</dbReference>
<evidence type="ECO:0000259" key="5">
    <source>
        <dbReference type="Pfam" id="PF00775"/>
    </source>
</evidence>
<evidence type="ECO:0000313" key="7">
    <source>
        <dbReference type="Proteomes" id="UP001404956"/>
    </source>
</evidence>
<feature type="signal peptide" evidence="4">
    <location>
        <begin position="1"/>
        <end position="22"/>
    </location>
</feature>
<feature type="chain" id="PRO_5047358902" description="Intradiol ring-cleavage dioxygenases domain-containing protein" evidence="4">
    <location>
        <begin position="23"/>
        <end position="188"/>
    </location>
</feature>
<keyword evidence="4" id="KW-0732">Signal</keyword>
<evidence type="ECO:0000256" key="2">
    <source>
        <dbReference type="ARBA" id="ARBA00022964"/>
    </source>
</evidence>
<dbReference type="Proteomes" id="UP001404956">
    <property type="component" value="Unassembled WGS sequence"/>
</dbReference>
<comment type="similarity">
    <text evidence="1">Belongs to the intradiol ring-cleavage dioxygenase family.</text>
</comment>
<dbReference type="InterPro" id="IPR050770">
    <property type="entry name" value="Intradiol_RC_Dioxygenase"/>
</dbReference>
<keyword evidence="3" id="KW-0560">Oxidoreductase</keyword>
<dbReference type="CDD" id="cd00421">
    <property type="entry name" value="intradiol_dioxygenase"/>
    <property type="match status" value="1"/>
</dbReference>
<dbReference type="InterPro" id="IPR000627">
    <property type="entry name" value="Intradiol_dOase_C"/>
</dbReference>
<evidence type="ECO:0000313" key="6">
    <source>
        <dbReference type="EMBL" id="GAA5532131.1"/>
    </source>
</evidence>
<dbReference type="RefSeq" id="WP_345450930.1">
    <property type="nucleotide sequence ID" value="NZ_BAABRV010000001.1"/>
</dbReference>
<protein>
    <recommendedName>
        <fullName evidence="5">Intradiol ring-cleavage dioxygenases domain-containing protein</fullName>
    </recommendedName>
</protein>
<organism evidence="6 7">
    <name type="scientific">Deinococcus aluminii</name>
    <dbReference type="NCBI Taxonomy" id="1656885"/>
    <lineage>
        <taxon>Bacteria</taxon>
        <taxon>Thermotogati</taxon>
        <taxon>Deinococcota</taxon>
        <taxon>Deinococci</taxon>
        <taxon>Deinococcales</taxon>
        <taxon>Deinococcaceae</taxon>
        <taxon>Deinococcus</taxon>
    </lineage>
</organism>
<feature type="domain" description="Intradiol ring-cleavage dioxygenases" evidence="5">
    <location>
        <begin position="42"/>
        <end position="157"/>
    </location>
</feature>
<gene>
    <name evidence="6" type="ORF">Dalu01_00509</name>
</gene>
<dbReference type="InterPro" id="IPR015889">
    <property type="entry name" value="Intradiol_dOase_core"/>
</dbReference>
<accession>A0ABP9XB56</accession>
<dbReference type="EMBL" id="BAABRV010000001">
    <property type="protein sequence ID" value="GAA5532131.1"/>
    <property type="molecule type" value="Genomic_DNA"/>
</dbReference>
<comment type="caution">
    <text evidence="6">The sequence shown here is derived from an EMBL/GenBank/DDBJ whole genome shotgun (WGS) entry which is preliminary data.</text>
</comment>
<evidence type="ECO:0000256" key="1">
    <source>
        <dbReference type="ARBA" id="ARBA00007825"/>
    </source>
</evidence>
<reference evidence="6 7" key="1">
    <citation type="submission" date="2024-02" db="EMBL/GenBank/DDBJ databases">
        <title>Deinococcus aluminii NBRC 112889.</title>
        <authorList>
            <person name="Ichikawa N."/>
            <person name="Katano-Makiyama Y."/>
            <person name="Hidaka K."/>
        </authorList>
    </citation>
    <scope>NUCLEOTIDE SEQUENCE [LARGE SCALE GENOMIC DNA]</scope>
    <source>
        <strain evidence="6 7">NBRC 112889</strain>
    </source>
</reference>
<dbReference type="Pfam" id="PF00775">
    <property type="entry name" value="Dioxygenase_C"/>
    <property type="match status" value="1"/>
</dbReference>
<evidence type="ECO:0000256" key="3">
    <source>
        <dbReference type="ARBA" id="ARBA00023002"/>
    </source>
</evidence>
<proteinExistence type="inferred from homology"/>
<dbReference type="SUPFAM" id="SSF49482">
    <property type="entry name" value="Aromatic compound dioxygenase"/>
    <property type="match status" value="1"/>
</dbReference>
<dbReference type="PANTHER" id="PTHR33711">
    <property type="entry name" value="DIOXYGENASE, PUTATIVE (AFU_ORTHOLOGUE AFUA_2G02910)-RELATED"/>
    <property type="match status" value="1"/>
</dbReference>
<evidence type="ECO:0000256" key="4">
    <source>
        <dbReference type="SAM" id="SignalP"/>
    </source>
</evidence>
<keyword evidence="7" id="KW-1185">Reference proteome</keyword>
<dbReference type="Gene3D" id="2.60.130.10">
    <property type="entry name" value="Aromatic compound dioxygenase"/>
    <property type="match status" value="1"/>
</dbReference>
<sequence length="188" mass="19928">MHRPTLTALALTVALWPATAFAQTGTASAPARTCTLTPAETEGPYYMPGAPAKSNLAQGVKTGTPLTVSGQVLDQNCQPVKGAAVDVWQADAQGRYDNSGYTLRGKVTTDAQGRYTFQTVVPGEYPGRTPHIHVKVTAPGGRTLTTQLYVPGLASNARDGIYQPQMQLQNYKLSGGKAAANYTFVVQK</sequence>
<keyword evidence="2" id="KW-0223">Dioxygenase</keyword>
<name>A0ABP9XB56_9DEIO</name>